<dbReference type="Pfam" id="PF14226">
    <property type="entry name" value="DIOX_N"/>
    <property type="match status" value="1"/>
</dbReference>
<organism evidence="8 9">
    <name type="scientific">Escallonia rubra</name>
    <dbReference type="NCBI Taxonomy" id="112253"/>
    <lineage>
        <taxon>Eukaryota</taxon>
        <taxon>Viridiplantae</taxon>
        <taxon>Streptophyta</taxon>
        <taxon>Embryophyta</taxon>
        <taxon>Tracheophyta</taxon>
        <taxon>Spermatophyta</taxon>
        <taxon>Magnoliopsida</taxon>
        <taxon>eudicotyledons</taxon>
        <taxon>Gunneridae</taxon>
        <taxon>Pentapetalae</taxon>
        <taxon>asterids</taxon>
        <taxon>campanulids</taxon>
        <taxon>Escalloniales</taxon>
        <taxon>Escalloniaceae</taxon>
        <taxon>Escallonia</taxon>
    </lineage>
</organism>
<dbReference type="GO" id="GO:0051213">
    <property type="term" value="F:dioxygenase activity"/>
    <property type="evidence" value="ECO:0007669"/>
    <property type="project" value="UniProtKB-ARBA"/>
</dbReference>
<name>A0AA88U0U8_9ASTE</name>
<comment type="similarity">
    <text evidence="1 6">Belongs to the iron/ascorbate-dependent oxidoreductase family.</text>
</comment>
<evidence type="ECO:0000313" key="9">
    <source>
        <dbReference type="Proteomes" id="UP001187471"/>
    </source>
</evidence>
<reference evidence="8" key="1">
    <citation type="submission" date="2022-12" db="EMBL/GenBank/DDBJ databases">
        <title>Draft genome assemblies for two species of Escallonia (Escalloniales).</title>
        <authorList>
            <person name="Chanderbali A."/>
            <person name="Dervinis C."/>
            <person name="Anghel I."/>
            <person name="Soltis D."/>
            <person name="Soltis P."/>
            <person name="Zapata F."/>
        </authorList>
    </citation>
    <scope>NUCLEOTIDE SEQUENCE</scope>
    <source>
        <strain evidence="8">UCBG92.1500</strain>
        <tissue evidence="8">Leaf</tissue>
    </source>
</reference>
<proteinExistence type="inferred from homology"/>
<dbReference type="Pfam" id="PF03171">
    <property type="entry name" value="2OG-FeII_Oxy"/>
    <property type="match status" value="1"/>
</dbReference>
<dbReference type="GO" id="GO:0016705">
    <property type="term" value="F:oxidoreductase activity, acting on paired donors, with incorporation or reduction of molecular oxygen"/>
    <property type="evidence" value="ECO:0007669"/>
    <property type="project" value="UniProtKB-ARBA"/>
</dbReference>
<evidence type="ECO:0000313" key="8">
    <source>
        <dbReference type="EMBL" id="KAK2966105.1"/>
    </source>
</evidence>
<keyword evidence="5 6" id="KW-0408">Iron</keyword>
<evidence type="ECO:0000256" key="2">
    <source>
        <dbReference type="ARBA" id="ARBA00022723"/>
    </source>
</evidence>
<sequence length="378" mass="42401">MVVSGGQESHAETTLEYDRTKELKAFDETKAGVKGLTDTAVVAKIPRIFVRPAEELAEELNCRRADIQVPVIDLGGIQRLDRRKEIVNEIRTAATEWGFFQVVEHGIPVGVLEQMIEGVRLFHEQDVEAKKEFYTRDNTRSVLLNSNYDLFISRTANWRDSLIMAVSAYQSLESNYFPAICREMVMAYAKHIENLARMLFRLLSEALGLKADHLETMECAEGFSIVGHYYPACPEPELAIGTSKHSDIGFLTILLQSQLSGLQVLCEDQWVDVPPTPGALVINIGDLLQLVSNDKLKSNKHRVLANRVGPRISVPCFFYGPVPSSKLYSSIKELISEGEPSPYGEVQLDKYIAKFFSTGLDEYQGLDYYRGKKTLQGA</sequence>
<dbReference type="InterPro" id="IPR005123">
    <property type="entry name" value="Oxoglu/Fe-dep_dioxygenase_dom"/>
</dbReference>
<feature type="domain" description="Fe2OG dioxygenase" evidence="7">
    <location>
        <begin position="219"/>
        <end position="321"/>
    </location>
</feature>
<dbReference type="InterPro" id="IPR026992">
    <property type="entry name" value="DIOX_N"/>
</dbReference>
<evidence type="ECO:0000259" key="7">
    <source>
        <dbReference type="PROSITE" id="PS51471"/>
    </source>
</evidence>
<dbReference type="GO" id="GO:0031418">
    <property type="term" value="F:L-ascorbic acid binding"/>
    <property type="evidence" value="ECO:0007669"/>
    <property type="project" value="UniProtKB-KW"/>
</dbReference>
<dbReference type="SUPFAM" id="SSF51197">
    <property type="entry name" value="Clavaminate synthase-like"/>
    <property type="match status" value="1"/>
</dbReference>
<evidence type="ECO:0000256" key="6">
    <source>
        <dbReference type="RuleBase" id="RU003682"/>
    </source>
</evidence>
<gene>
    <name evidence="8" type="ORF">RJ640_001519</name>
</gene>
<keyword evidence="3" id="KW-0847">Vitamin C</keyword>
<keyword evidence="9" id="KW-1185">Reference proteome</keyword>
<accession>A0AA88U0U8</accession>
<comment type="caution">
    <text evidence="8">The sequence shown here is derived from an EMBL/GenBank/DDBJ whole genome shotgun (WGS) entry which is preliminary data.</text>
</comment>
<dbReference type="FunFam" id="2.60.120.330:FF:000005">
    <property type="entry name" value="1-aminocyclopropane-1-carboxylate oxidase homolog 1"/>
    <property type="match status" value="1"/>
</dbReference>
<dbReference type="PANTHER" id="PTHR10209">
    <property type="entry name" value="OXIDOREDUCTASE, 2OG-FE II OXYGENASE FAMILY PROTEIN"/>
    <property type="match status" value="1"/>
</dbReference>
<dbReference type="AlphaFoldDB" id="A0AA88U0U8"/>
<dbReference type="Proteomes" id="UP001187471">
    <property type="component" value="Unassembled WGS sequence"/>
</dbReference>
<evidence type="ECO:0000256" key="1">
    <source>
        <dbReference type="ARBA" id="ARBA00008056"/>
    </source>
</evidence>
<evidence type="ECO:0000256" key="3">
    <source>
        <dbReference type="ARBA" id="ARBA00022896"/>
    </source>
</evidence>
<dbReference type="EMBL" id="JAVXUO010003152">
    <property type="protein sequence ID" value="KAK2966105.1"/>
    <property type="molecule type" value="Genomic_DNA"/>
</dbReference>
<keyword evidence="4 6" id="KW-0560">Oxidoreductase</keyword>
<dbReference type="InterPro" id="IPR027443">
    <property type="entry name" value="IPNS-like_sf"/>
</dbReference>
<dbReference type="Gene3D" id="2.60.120.330">
    <property type="entry name" value="B-lactam Antibiotic, Isopenicillin N Synthase, Chain"/>
    <property type="match status" value="1"/>
</dbReference>
<protein>
    <recommendedName>
        <fullName evidence="7">Fe2OG dioxygenase domain-containing protein</fullName>
    </recommendedName>
</protein>
<dbReference type="PANTHER" id="PTHR10209:SF859">
    <property type="entry name" value="OS03G0690500 PROTEIN"/>
    <property type="match status" value="1"/>
</dbReference>
<dbReference type="PROSITE" id="PS51471">
    <property type="entry name" value="FE2OG_OXY"/>
    <property type="match status" value="1"/>
</dbReference>
<dbReference type="InterPro" id="IPR044861">
    <property type="entry name" value="IPNS-like_FE2OG_OXY"/>
</dbReference>
<keyword evidence="2 6" id="KW-0479">Metal-binding</keyword>
<dbReference type="GO" id="GO:0046872">
    <property type="term" value="F:metal ion binding"/>
    <property type="evidence" value="ECO:0007669"/>
    <property type="project" value="UniProtKB-KW"/>
</dbReference>
<evidence type="ECO:0000256" key="4">
    <source>
        <dbReference type="ARBA" id="ARBA00023002"/>
    </source>
</evidence>
<evidence type="ECO:0000256" key="5">
    <source>
        <dbReference type="ARBA" id="ARBA00023004"/>
    </source>
</evidence>